<evidence type="ECO:0000313" key="14">
    <source>
        <dbReference type="EMBL" id="GAU07445.1"/>
    </source>
</evidence>
<feature type="binding site" evidence="11">
    <location>
        <position position="87"/>
    </location>
    <ligand>
        <name>S-adenosyl-L-methionine</name>
        <dbReference type="ChEBI" id="CHEBI:59789"/>
    </ligand>
</feature>
<feature type="binding site" evidence="11">
    <location>
        <position position="111"/>
    </location>
    <ligand>
        <name>S-adenosyl-L-methionine</name>
        <dbReference type="ChEBI" id="CHEBI:59789"/>
    </ligand>
</feature>
<feature type="binding site" evidence="11">
    <location>
        <position position="51"/>
    </location>
    <ligand>
        <name>S-adenosyl-L-methionine</name>
        <dbReference type="ChEBI" id="CHEBI:59789"/>
    </ligand>
</feature>
<keyword evidence="15" id="KW-1185">Reference proteome</keyword>
<dbReference type="InterPro" id="IPR015507">
    <property type="entry name" value="rRNA-MeTfrase_E"/>
</dbReference>
<dbReference type="OrthoDB" id="9790080at2"/>
<evidence type="ECO:0000256" key="10">
    <source>
        <dbReference type="ARBA" id="ARBA00048970"/>
    </source>
</evidence>
<evidence type="ECO:0000256" key="11">
    <source>
        <dbReference type="HAMAP-Rule" id="MF_01547"/>
    </source>
</evidence>
<dbReference type="RefSeq" id="WP_069856922.1">
    <property type="nucleotide sequence ID" value="NZ_BDFE01000004.1"/>
</dbReference>
<keyword evidence="4 11" id="KW-0949">S-adenosyl-L-methionine</keyword>
<comment type="caution">
    <text evidence="14">The sequence shown here is derived from an EMBL/GenBank/DDBJ whole genome shotgun (WGS) entry which is preliminary data.</text>
</comment>
<accession>A0A194AE19</accession>
<reference evidence="15" key="1">
    <citation type="submission" date="2016-06" db="EMBL/GenBank/DDBJ databases">
        <title>Draft genome sequence of Desulfoplanes formicivorans strain Pf12B.</title>
        <authorList>
            <person name="Watanabe M."/>
            <person name="Kojima H."/>
            <person name="Fukui M."/>
        </authorList>
    </citation>
    <scope>NUCLEOTIDE SEQUENCE [LARGE SCALE GENOMIC DNA]</scope>
    <source>
        <strain evidence="15">Pf12B</strain>
    </source>
</reference>
<evidence type="ECO:0000256" key="9">
    <source>
        <dbReference type="ARBA" id="ARBA00042745"/>
    </source>
</evidence>
<evidence type="ECO:0000256" key="4">
    <source>
        <dbReference type="ARBA" id="ARBA00022691"/>
    </source>
</evidence>
<dbReference type="AlphaFoldDB" id="A0A194AE19"/>
<dbReference type="Proteomes" id="UP000095200">
    <property type="component" value="Unassembled WGS sequence"/>
</dbReference>
<evidence type="ECO:0000259" key="13">
    <source>
        <dbReference type="Pfam" id="PF01728"/>
    </source>
</evidence>
<evidence type="ECO:0000256" key="12">
    <source>
        <dbReference type="PIRSR" id="PIRSR005461-1"/>
    </source>
</evidence>
<dbReference type="EC" id="2.1.1.166" evidence="6 11"/>
<comment type="subcellular location">
    <subcellularLocation>
        <location evidence="11">Cytoplasm</location>
    </subcellularLocation>
</comment>
<evidence type="ECO:0000256" key="3">
    <source>
        <dbReference type="ARBA" id="ARBA00022679"/>
    </source>
</evidence>
<dbReference type="PANTHER" id="PTHR10920:SF18">
    <property type="entry name" value="RRNA METHYLTRANSFERASE 2, MITOCHONDRIAL"/>
    <property type="match status" value="1"/>
</dbReference>
<sequence length="202" mass="23018">MKKYRDHYFKRAKQENYPARSVYKLQEMDKNFHLLRPGQKVLDLGASPGSWTLYAAQKVGAKGRVLGVDLNPENTSFPPQVTFLQEDVFNRSPRFQKLLEQWAPFDHVISDMAPKTSGIKFKDQALSLELVEEAFALARIYLAEGGCFVVKIFEGPDVHGFTQSIRPWFAKVKTFKPKSSRSESKEIFIVGKGFKPGTRAEE</sequence>
<keyword evidence="3 11" id="KW-0808">Transferase</keyword>
<evidence type="ECO:0000256" key="6">
    <source>
        <dbReference type="ARBA" id="ARBA00038861"/>
    </source>
</evidence>
<evidence type="ECO:0000256" key="8">
    <source>
        <dbReference type="ARBA" id="ARBA00041995"/>
    </source>
</evidence>
<protein>
    <recommendedName>
        <fullName evidence="7 11">Ribosomal RNA large subunit methyltransferase E</fullName>
        <ecNumber evidence="6 11">2.1.1.166</ecNumber>
    </recommendedName>
    <alternativeName>
        <fullName evidence="9 11">23S rRNA Um2552 methyltransferase</fullName>
    </alternativeName>
    <alternativeName>
        <fullName evidence="8 11">rRNA (uridine-2'-O-)-methyltransferase</fullName>
    </alternativeName>
</protein>
<evidence type="ECO:0000256" key="7">
    <source>
        <dbReference type="ARBA" id="ARBA00041129"/>
    </source>
</evidence>
<feature type="binding site" evidence="11">
    <location>
        <position position="69"/>
    </location>
    <ligand>
        <name>S-adenosyl-L-methionine</name>
        <dbReference type="ChEBI" id="CHEBI:59789"/>
    </ligand>
</feature>
<feature type="active site" description="Proton acceptor" evidence="11 12">
    <location>
        <position position="151"/>
    </location>
</feature>
<dbReference type="PANTHER" id="PTHR10920">
    <property type="entry name" value="RIBOSOMAL RNA METHYLTRANSFERASE"/>
    <property type="match status" value="1"/>
</dbReference>
<dbReference type="GO" id="GO:0005737">
    <property type="term" value="C:cytoplasm"/>
    <property type="evidence" value="ECO:0007669"/>
    <property type="project" value="UniProtKB-SubCell"/>
</dbReference>
<dbReference type="STRING" id="1592317.DPF_0126"/>
<dbReference type="EMBL" id="BDFE01000004">
    <property type="protein sequence ID" value="GAU07445.1"/>
    <property type="molecule type" value="Genomic_DNA"/>
</dbReference>
<dbReference type="InterPro" id="IPR029063">
    <property type="entry name" value="SAM-dependent_MTases_sf"/>
</dbReference>
<dbReference type="Pfam" id="PF01728">
    <property type="entry name" value="FtsJ"/>
    <property type="match status" value="1"/>
</dbReference>
<dbReference type="HAMAP" id="MF_01547">
    <property type="entry name" value="RNA_methyltr_E"/>
    <property type="match status" value="1"/>
</dbReference>
<feature type="binding site" evidence="11">
    <location>
        <position position="49"/>
    </location>
    <ligand>
        <name>S-adenosyl-L-methionine</name>
        <dbReference type="ChEBI" id="CHEBI:59789"/>
    </ligand>
</feature>
<organism evidence="14 15">
    <name type="scientific">Desulfoplanes formicivorans</name>
    <dbReference type="NCBI Taxonomy" id="1592317"/>
    <lineage>
        <taxon>Bacteria</taxon>
        <taxon>Pseudomonadati</taxon>
        <taxon>Thermodesulfobacteriota</taxon>
        <taxon>Desulfovibrionia</taxon>
        <taxon>Desulfovibrionales</taxon>
        <taxon>Desulfoplanaceae</taxon>
        <taxon>Desulfoplanes</taxon>
    </lineage>
</organism>
<dbReference type="PIRSF" id="PIRSF005461">
    <property type="entry name" value="23S_rRNA_mtase"/>
    <property type="match status" value="1"/>
</dbReference>
<dbReference type="InterPro" id="IPR002877">
    <property type="entry name" value="RNA_MeTrfase_FtsJ_dom"/>
</dbReference>
<dbReference type="Gene3D" id="3.40.50.150">
    <property type="entry name" value="Vaccinia Virus protein VP39"/>
    <property type="match status" value="1"/>
</dbReference>
<proteinExistence type="inferred from homology"/>
<keyword evidence="11" id="KW-0963">Cytoplasm</keyword>
<dbReference type="GO" id="GO:0008650">
    <property type="term" value="F:rRNA (uridine-2'-O-)-methyltransferase activity"/>
    <property type="evidence" value="ECO:0007669"/>
    <property type="project" value="UniProtKB-UniRule"/>
</dbReference>
<evidence type="ECO:0000256" key="2">
    <source>
        <dbReference type="ARBA" id="ARBA00022603"/>
    </source>
</evidence>
<comment type="similarity">
    <text evidence="11">Belongs to the class I-like SAM-binding methyltransferase superfamily. RNA methyltransferase RlmE family.</text>
</comment>
<feature type="domain" description="Ribosomal RNA methyltransferase FtsJ" evidence="13">
    <location>
        <begin position="17"/>
        <end position="194"/>
    </location>
</feature>
<dbReference type="SUPFAM" id="SSF53335">
    <property type="entry name" value="S-adenosyl-L-methionine-dependent methyltransferases"/>
    <property type="match status" value="1"/>
</dbReference>
<evidence type="ECO:0000256" key="1">
    <source>
        <dbReference type="ARBA" id="ARBA00022552"/>
    </source>
</evidence>
<keyword evidence="1 11" id="KW-0698">rRNA processing</keyword>
<comment type="function">
    <text evidence="5 11">Specifically methylates the uridine in position 2552 of 23S rRNA at the 2'-O position of the ribose in the fully assembled 50S ribosomal subunit.</text>
</comment>
<evidence type="ECO:0000256" key="5">
    <source>
        <dbReference type="ARBA" id="ARBA00037569"/>
    </source>
</evidence>
<name>A0A194AE19_9BACT</name>
<comment type="catalytic activity">
    <reaction evidence="10 11">
        <text>uridine(2552) in 23S rRNA + S-adenosyl-L-methionine = 2'-O-methyluridine(2552) in 23S rRNA + S-adenosyl-L-homocysteine + H(+)</text>
        <dbReference type="Rhea" id="RHEA:42720"/>
        <dbReference type="Rhea" id="RHEA-COMP:10202"/>
        <dbReference type="Rhea" id="RHEA-COMP:10203"/>
        <dbReference type="ChEBI" id="CHEBI:15378"/>
        <dbReference type="ChEBI" id="CHEBI:57856"/>
        <dbReference type="ChEBI" id="CHEBI:59789"/>
        <dbReference type="ChEBI" id="CHEBI:65315"/>
        <dbReference type="ChEBI" id="CHEBI:74478"/>
        <dbReference type="EC" id="2.1.1.166"/>
    </reaction>
</comment>
<gene>
    <name evidence="11" type="primary">rlmE</name>
    <name evidence="11" type="synonym">ftsJ</name>
    <name evidence="11" type="synonym">rrmJ</name>
    <name evidence="14" type="ORF">DPF_0126</name>
</gene>
<dbReference type="InterPro" id="IPR050082">
    <property type="entry name" value="RNA_methyltr_RlmE"/>
</dbReference>
<keyword evidence="2 11" id="KW-0489">Methyltransferase</keyword>
<evidence type="ECO:0000313" key="15">
    <source>
        <dbReference type="Proteomes" id="UP000095200"/>
    </source>
</evidence>